<dbReference type="AlphaFoldDB" id="A0A9K3Q7X0"/>
<evidence type="ECO:0000313" key="4">
    <source>
        <dbReference type="Proteomes" id="UP000693970"/>
    </source>
</evidence>
<dbReference type="PANTHER" id="PTHR32419">
    <property type="entry name" value="GLUTATHIONYL-HYDROQUINONE REDUCTASE"/>
    <property type="match status" value="1"/>
</dbReference>
<dbReference type="InterPro" id="IPR047047">
    <property type="entry name" value="GST_Omega-like_C"/>
</dbReference>
<dbReference type="EMBL" id="JAGRRH010000001">
    <property type="protein sequence ID" value="KAG7374143.1"/>
    <property type="molecule type" value="Genomic_DNA"/>
</dbReference>
<gene>
    <name evidence="3" type="ORF">IV203_013238</name>
</gene>
<evidence type="ECO:0000259" key="2">
    <source>
        <dbReference type="PROSITE" id="PS50405"/>
    </source>
</evidence>
<dbReference type="PROSITE" id="PS50405">
    <property type="entry name" value="GST_CTER"/>
    <property type="match status" value="1"/>
</dbReference>
<evidence type="ECO:0000313" key="3">
    <source>
        <dbReference type="EMBL" id="KAG7374143.1"/>
    </source>
</evidence>
<feature type="domain" description="GST C-terminal" evidence="2">
    <location>
        <begin position="461"/>
        <end position="599"/>
    </location>
</feature>
<dbReference type="PANTHER" id="PTHR32419:SF6">
    <property type="entry name" value="GLUTATHIONE S-TRANSFERASE OMEGA-LIKE 1-RELATED"/>
    <property type="match status" value="1"/>
</dbReference>
<feature type="region of interest" description="Disordered" evidence="1">
    <location>
        <begin position="1"/>
        <end position="41"/>
    </location>
</feature>
<dbReference type="Pfam" id="PF13410">
    <property type="entry name" value="GST_C_2"/>
    <property type="match status" value="1"/>
</dbReference>
<organism evidence="3 4">
    <name type="scientific">Nitzschia inconspicua</name>
    <dbReference type="NCBI Taxonomy" id="303405"/>
    <lineage>
        <taxon>Eukaryota</taxon>
        <taxon>Sar</taxon>
        <taxon>Stramenopiles</taxon>
        <taxon>Ochrophyta</taxon>
        <taxon>Bacillariophyta</taxon>
        <taxon>Bacillariophyceae</taxon>
        <taxon>Bacillariophycidae</taxon>
        <taxon>Bacillariales</taxon>
        <taxon>Bacillariaceae</taxon>
        <taxon>Nitzschia</taxon>
    </lineage>
</organism>
<dbReference type="InterPro" id="IPR004045">
    <property type="entry name" value="Glutathione_S-Trfase_N"/>
</dbReference>
<dbReference type="OrthoDB" id="2309723at2759"/>
<feature type="compositionally biased region" description="Basic and acidic residues" evidence="1">
    <location>
        <begin position="1"/>
        <end position="24"/>
    </location>
</feature>
<dbReference type="InterPro" id="IPR010987">
    <property type="entry name" value="Glutathione-S-Trfase_C-like"/>
</dbReference>
<proteinExistence type="predicted"/>
<protein>
    <submittedName>
        <fullName evidence="3">Glutathione S-transferase</fullName>
    </submittedName>
</protein>
<name>A0A9K3Q7X0_9STRA</name>
<feature type="region of interest" description="Disordered" evidence="1">
    <location>
        <begin position="151"/>
        <end position="189"/>
    </location>
</feature>
<accession>A0A9K3Q7X0</accession>
<reference evidence="3" key="2">
    <citation type="submission" date="2021-04" db="EMBL/GenBank/DDBJ databases">
        <authorList>
            <person name="Podell S."/>
        </authorList>
    </citation>
    <scope>NUCLEOTIDE SEQUENCE</scope>
    <source>
        <strain evidence="3">Hildebrandi</strain>
    </source>
</reference>
<feature type="compositionally biased region" description="Basic and acidic residues" evidence="1">
    <location>
        <begin position="179"/>
        <end position="189"/>
    </location>
</feature>
<keyword evidence="4" id="KW-1185">Reference proteome</keyword>
<sequence length="637" mass="73467">MNVSAEKGKEIKSQRAKELEELRSKGVAKTRREKLKNFSSPLQTAEEARQFLIACHDQSKKKAWNHAPPSALEGGVDSWFMMQRYRHQEMRKRRQEAEQLLHGFRGYYDESLPGWSPRKERRHRSSFGLGYGMDDSLADPDVLERRQTTMPRLQHEWDGNGDENSRQSQRLHPNPLDPNRTEFLNDTRHYDGTRYPRTSQEMEVSNGVRLFSDETGGSIDQRRPGNITYKGRFIISDGNSEEYDCRIDTSGSEERLRNIYSGQPLRPQQSDGIRAALHFQQQQTSEDVRDGPPSEHFSEPELVPETVWRDFISDEPGARFPPEAGRYHLYASYACPGSHRALIVRALKGLEGIVSVTIVHPTWRHTRKDDPEDKHRGWIFGDPNGKPFHNTMGRGGPFPPAYPGNDPDPVMNAYSVRELYEHANDTSGKYTVPLLWDKKLNTIVNNESSDISYMLNSCLNDFAKNPKLDLYTENDEDGLDRLNEVSQWLYPMMIHGVYRCGFARTQAAYDRAIDELTEAFDAAAELLQHQRYLTGDVLTDADIRLFVTLLRFDEVYAFYFRANTRLVMMTPSLLNFCREIYQMPGVAETCHMDQIKAHFFGSHAEWNKYSVVPRGLGFMKQLEVPHDRDTIEEYGHI</sequence>
<comment type="caution">
    <text evidence="3">The sequence shown here is derived from an EMBL/GenBank/DDBJ whole genome shotgun (WGS) entry which is preliminary data.</text>
</comment>
<reference evidence="3" key="1">
    <citation type="journal article" date="2021" name="Sci. Rep.">
        <title>Diploid genomic architecture of Nitzschia inconspicua, an elite biomass production diatom.</title>
        <authorList>
            <person name="Oliver A."/>
            <person name="Podell S."/>
            <person name="Pinowska A."/>
            <person name="Traller J.C."/>
            <person name="Smith S.R."/>
            <person name="McClure R."/>
            <person name="Beliaev A."/>
            <person name="Bohutskyi P."/>
            <person name="Hill E.A."/>
            <person name="Rabines A."/>
            <person name="Zheng H."/>
            <person name="Allen L.Z."/>
            <person name="Kuo A."/>
            <person name="Grigoriev I.V."/>
            <person name="Allen A.E."/>
            <person name="Hazlebeck D."/>
            <person name="Allen E.E."/>
        </authorList>
    </citation>
    <scope>NUCLEOTIDE SEQUENCE</scope>
    <source>
        <strain evidence="3">Hildebrandi</strain>
    </source>
</reference>
<dbReference type="Pfam" id="PF13409">
    <property type="entry name" value="GST_N_2"/>
    <property type="match status" value="1"/>
</dbReference>
<dbReference type="GO" id="GO:0004364">
    <property type="term" value="F:glutathione transferase activity"/>
    <property type="evidence" value="ECO:0007669"/>
    <property type="project" value="InterPro"/>
</dbReference>
<feature type="region of interest" description="Disordered" evidence="1">
    <location>
        <begin position="115"/>
        <end position="137"/>
    </location>
</feature>
<evidence type="ECO:0000256" key="1">
    <source>
        <dbReference type="SAM" id="MobiDB-lite"/>
    </source>
</evidence>
<dbReference type="InterPro" id="IPR016639">
    <property type="entry name" value="GST_Omega/GSH"/>
</dbReference>
<dbReference type="GO" id="GO:0005737">
    <property type="term" value="C:cytoplasm"/>
    <property type="evidence" value="ECO:0007669"/>
    <property type="project" value="TreeGrafter"/>
</dbReference>
<dbReference type="CDD" id="cd03190">
    <property type="entry name" value="GST_C_Omega_like"/>
    <property type="match status" value="1"/>
</dbReference>
<dbReference type="Proteomes" id="UP000693970">
    <property type="component" value="Unassembled WGS sequence"/>
</dbReference>